<dbReference type="EMBL" id="MH059633">
    <property type="protein sequence ID" value="AWD92415.1"/>
    <property type="molecule type" value="Genomic_DNA"/>
</dbReference>
<accession>A0A2S1GSN8</accession>
<reference evidence="2 3" key="1">
    <citation type="submission" date="2018-03" db="EMBL/GenBank/DDBJ databases">
        <title>Phage therapy in agriculture - a green tech approach to combat plant pathogenic bacteria.</title>
        <authorList>
            <person name="Carstens A.B."/>
            <person name="Djurhuus A.M."/>
            <person name="Hansen L.H."/>
        </authorList>
    </citation>
    <scope>NUCLEOTIDE SEQUENCE [LARGE SCALE GENOMIC DNA]</scope>
</reference>
<evidence type="ECO:0000313" key="3">
    <source>
        <dbReference type="Proteomes" id="UP000246901"/>
    </source>
</evidence>
<protein>
    <submittedName>
        <fullName evidence="2">Uncharacterized protein</fullName>
    </submittedName>
</protein>
<proteinExistence type="predicted"/>
<keyword evidence="3" id="KW-1185">Reference proteome</keyword>
<dbReference type="RefSeq" id="YP_009800996.1">
    <property type="nucleotide sequence ID" value="NC_047962.1"/>
</dbReference>
<feature type="region of interest" description="Disordered" evidence="1">
    <location>
        <begin position="106"/>
        <end position="150"/>
    </location>
</feature>
<dbReference type="KEGG" id="vg:54991503"/>
<evidence type="ECO:0000313" key="2">
    <source>
        <dbReference type="EMBL" id="AWD92415.1"/>
    </source>
</evidence>
<organism evidence="2 3">
    <name type="scientific">Xanthomonas phage Carpasina</name>
    <dbReference type="NCBI Taxonomy" id="2163636"/>
    <lineage>
        <taxon>Viruses</taxon>
        <taxon>Duplodnaviria</taxon>
        <taxon>Heunggongvirae</taxon>
        <taxon>Uroviricota</taxon>
        <taxon>Caudoviricetes</taxon>
        <taxon>Lindbergviridae</taxon>
        <taxon>Carpasinavirus</taxon>
        <taxon>Carpasinavirus carpasina</taxon>
    </lineage>
</organism>
<dbReference type="GeneID" id="54991503"/>
<feature type="compositionally biased region" description="Basic and acidic residues" evidence="1">
    <location>
        <begin position="120"/>
        <end position="150"/>
    </location>
</feature>
<name>A0A2S1GSN8_9CAUD</name>
<evidence type="ECO:0000256" key="1">
    <source>
        <dbReference type="SAM" id="MobiDB-lite"/>
    </source>
</evidence>
<dbReference type="Proteomes" id="UP000246901">
    <property type="component" value="Segment"/>
</dbReference>
<sequence length="150" mass="16253">MDTKKTYTQFAHGIMVQSDNAGNRTTVAEIEKNRNVPDWMEGDGPLLSDGIPSSQVDTVVNPDEEQVQRNSVLTAGPDGLPVVNGDAFVTTDAARHDATADVVNGIGPATPALTKEQEEELLKKDAEKMKEEEKKAEDAKKSSETSKKQK</sequence>